<accession>A0AA36E5Z7</accession>
<evidence type="ECO:0000313" key="4">
    <source>
        <dbReference type="Proteomes" id="UP001177003"/>
    </source>
</evidence>
<reference evidence="3" key="1">
    <citation type="submission" date="2023-04" db="EMBL/GenBank/DDBJ databases">
        <authorList>
            <person name="Vijverberg K."/>
            <person name="Xiong W."/>
            <person name="Schranz E."/>
        </authorList>
    </citation>
    <scope>NUCLEOTIDE SEQUENCE</scope>
</reference>
<sequence length="142" mass="16620">MTSGKLVDDDAEEEEYLSEGSKLKRKKCNQELDQAQHVAKEAEVAENEARDARVTLKIENAHFPPWSMERILNEAIDNQNIYWLEPFVSFELENTSKSQFDFPITLKAFLFRCFEKVKKASISDDDVNHMLFSFYLKHEKPQ</sequence>
<dbReference type="Proteomes" id="UP001177003">
    <property type="component" value="Chromosome 5"/>
</dbReference>
<evidence type="ECO:0000256" key="1">
    <source>
        <dbReference type="SAM" id="Coils"/>
    </source>
</evidence>
<feature type="region of interest" description="Disordered" evidence="2">
    <location>
        <begin position="1"/>
        <end position="21"/>
    </location>
</feature>
<dbReference type="EMBL" id="OX465081">
    <property type="protein sequence ID" value="CAI9284604.1"/>
    <property type="molecule type" value="Genomic_DNA"/>
</dbReference>
<dbReference type="AlphaFoldDB" id="A0AA36E5Z7"/>
<protein>
    <submittedName>
        <fullName evidence="3">Uncharacterized protein</fullName>
    </submittedName>
</protein>
<proteinExistence type="predicted"/>
<feature type="coiled-coil region" evidence="1">
    <location>
        <begin position="25"/>
        <end position="52"/>
    </location>
</feature>
<name>A0AA36E5Z7_LACSI</name>
<evidence type="ECO:0000313" key="3">
    <source>
        <dbReference type="EMBL" id="CAI9284604.1"/>
    </source>
</evidence>
<gene>
    <name evidence="3" type="ORF">LSALG_LOCUS24122</name>
</gene>
<keyword evidence="4" id="KW-1185">Reference proteome</keyword>
<organism evidence="3 4">
    <name type="scientific">Lactuca saligna</name>
    <name type="common">Willowleaf lettuce</name>
    <dbReference type="NCBI Taxonomy" id="75948"/>
    <lineage>
        <taxon>Eukaryota</taxon>
        <taxon>Viridiplantae</taxon>
        <taxon>Streptophyta</taxon>
        <taxon>Embryophyta</taxon>
        <taxon>Tracheophyta</taxon>
        <taxon>Spermatophyta</taxon>
        <taxon>Magnoliopsida</taxon>
        <taxon>eudicotyledons</taxon>
        <taxon>Gunneridae</taxon>
        <taxon>Pentapetalae</taxon>
        <taxon>asterids</taxon>
        <taxon>campanulids</taxon>
        <taxon>Asterales</taxon>
        <taxon>Asteraceae</taxon>
        <taxon>Cichorioideae</taxon>
        <taxon>Cichorieae</taxon>
        <taxon>Lactucinae</taxon>
        <taxon>Lactuca</taxon>
    </lineage>
</organism>
<evidence type="ECO:0000256" key="2">
    <source>
        <dbReference type="SAM" id="MobiDB-lite"/>
    </source>
</evidence>
<keyword evidence="1" id="KW-0175">Coiled coil</keyword>